<dbReference type="PANTHER" id="PTHR30435">
    <property type="entry name" value="FLAGELLAR PROTEIN"/>
    <property type="match status" value="1"/>
</dbReference>
<dbReference type="EMBL" id="CP093442">
    <property type="protein sequence ID" value="UOE99924.1"/>
    <property type="molecule type" value="Genomic_DNA"/>
</dbReference>
<evidence type="ECO:0000259" key="6">
    <source>
        <dbReference type="Pfam" id="PF06429"/>
    </source>
</evidence>
<gene>
    <name evidence="8" type="primary">flgF</name>
    <name evidence="8" type="ORF">MNR06_09460</name>
</gene>
<evidence type="ECO:0000313" key="9">
    <source>
        <dbReference type="Proteomes" id="UP000830116"/>
    </source>
</evidence>
<dbReference type="RefSeq" id="WP_243535398.1">
    <property type="nucleotide sequence ID" value="NZ_CP093442.1"/>
</dbReference>
<keyword evidence="8" id="KW-0282">Flagellum</keyword>
<dbReference type="NCBIfam" id="TIGR03506">
    <property type="entry name" value="FlgEFG_subfam"/>
    <property type="match status" value="2"/>
</dbReference>
<dbReference type="InterPro" id="IPR010930">
    <property type="entry name" value="Flg_bb/hook_C_dom"/>
</dbReference>
<dbReference type="PANTHER" id="PTHR30435:SF19">
    <property type="entry name" value="FLAGELLAR BASAL-BODY ROD PROTEIN FLGG"/>
    <property type="match status" value="1"/>
</dbReference>
<dbReference type="InterPro" id="IPR037925">
    <property type="entry name" value="FlgE/F/G-like"/>
</dbReference>
<evidence type="ECO:0000256" key="1">
    <source>
        <dbReference type="ARBA" id="ARBA00004117"/>
    </source>
</evidence>
<comment type="similarity">
    <text evidence="2 4">Belongs to the flagella basal body rod proteins family.</text>
</comment>
<dbReference type="InterPro" id="IPR012836">
    <property type="entry name" value="FlgF"/>
</dbReference>
<dbReference type="Pfam" id="PF00460">
    <property type="entry name" value="Flg_bb_rod"/>
    <property type="match status" value="1"/>
</dbReference>
<keyword evidence="9" id="KW-1185">Reference proteome</keyword>
<dbReference type="Proteomes" id="UP000830116">
    <property type="component" value="Chromosome"/>
</dbReference>
<dbReference type="NCBIfam" id="TIGR02490">
    <property type="entry name" value="flgF"/>
    <property type="match status" value="1"/>
</dbReference>
<evidence type="ECO:0000259" key="7">
    <source>
        <dbReference type="Pfam" id="PF22692"/>
    </source>
</evidence>
<dbReference type="InterPro" id="IPR001444">
    <property type="entry name" value="Flag_bb_rod_N"/>
</dbReference>
<evidence type="ECO:0000256" key="4">
    <source>
        <dbReference type="RuleBase" id="RU362116"/>
    </source>
</evidence>
<evidence type="ECO:0000313" key="8">
    <source>
        <dbReference type="EMBL" id="UOE99924.1"/>
    </source>
</evidence>
<organism evidence="8 9">
    <name type="scientific">Bdellovibrio reynosensis</name>
    <dbReference type="NCBI Taxonomy" id="2835041"/>
    <lineage>
        <taxon>Bacteria</taxon>
        <taxon>Pseudomonadati</taxon>
        <taxon>Bdellovibrionota</taxon>
        <taxon>Bdellovibrionia</taxon>
        <taxon>Bdellovibrionales</taxon>
        <taxon>Pseudobdellovibrionaceae</taxon>
        <taxon>Bdellovibrio</taxon>
    </lineage>
</organism>
<dbReference type="PROSITE" id="PS00588">
    <property type="entry name" value="FLAGELLA_BB_ROD"/>
    <property type="match status" value="1"/>
</dbReference>
<accession>A0ABY4C4U7</accession>
<proteinExistence type="inferred from homology"/>
<name>A0ABY4C4U7_9BACT</name>
<evidence type="ECO:0000259" key="5">
    <source>
        <dbReference type="Pfam" id="PF00460"/>
    </source>
</evidence>
<keyword evidence="8" id="KW-0966">Cell projection</keyword>
<feature type="domain" description="Flagellar basal body rod protein N-terminal" evidence="5">
    <location>
        <begin position="6"/>
        <end position="36"/>
    </location>
</feature>
<comment type="subcellular location">
    <subcellularLocation>
        <location evidence="1 4">Bacterial flagellum basal body</location>
    </subcellularLocation>
</comment>
<protein>
    <submittedName>
        <fullName evidence="8">Flagellar basal-body rod protein FlgF</fullName>
    </submittedName>
</protein>
<evidence type="ECO:0000256" key="2">
    <source>
        <dbReference type="ARBA" id="ARBA00009677"/>
    </source>
</evidence>
<sequence length="271" mass="29077">MGNKGIYTALSGAMAQSTKLDTIANNLANVNTPAFKRDQQLFQEYLTANEKPPQTTQIPRDVAAIESFYNMQGGDKSYVDTKGTFTDFSQGGLKPTGNSLDVAIDGKGFFEIATPTGVKLTRSGNFTLDGNGQLVTKEGHPVLRASAPGEDPAGRVIRVQGNGAISIADNGDVFEGTENVGKLSLVNINNPDCLQKMGSSLYGFKPNMTPEMTNIANPSVKQGFLETSNVNIVQEMTDMISTQRVFESTQKAISAYDQMADKMVNVIGKTN</sequence>
<dbReference type="InterPro" id="IPR053967">
    <property type="entry name" value="LlgE_F_G-like_D1"/>
</dbReference>
<feature type="domain" description="Flagellar hook protein FlgE/F/G-like D1" evidence="7">
    <location>
        <begin position="103"/>
        <end position="173"/>
    </location>
</feature>
<keyword evidence="3 4" id="KW-0975">Bacterial flagellum</keyword>
<keyword evidence="8" id="KW-0969">Cilium</keyword>
<dbReference type="SUPFAM" id="SSF117143">
    <property type="entry name" value="Flagellar hook protein flgE"/>
    <property type="match status" value="1"/>
</dbReference>
<reference evidence="8" key="1">
    <citation type="submission" date="2022-03" db="EMBL/GenBank/DDBJ databases">
        <title>Genome Identification and Characterization of new species Bdellovibrio reynosense LBG001 sp. nov. from a Mexico soil sample.</title>
        <authorList>
            <person name="Camilli A."/>
            <person name="Ajao Y."/>
            <person name="Guo X."/>
        </authorList>
    </citation>
    <scope>NUCLEOTIDE SEQUENCE</scope>
    <source>
        <strain evidence="8">LBG001</strain>
    </source>
</reference>
<dbReference type="Pfam" id="PF22692">
    <property type="entry name" value="LlgE_F_G_D1"/>
    <property type="match status" value="1"/>
</dbReference>
<dbReference type="InterPro" id="IPR020013">
    <property type="entry name" value="Flagellar_FlgE/F/G"/>
</dbReference>
<feature type="domain" description="Flagellar basal-body/hook protein C-terminal" evidence="6">
    <location>
        <begin position="221"/>
        <end position="265"/>
    </location>
</feature>
<dbReference type="Pfam" id="PF06429">
    <property type="entry name" value="Flg_bbr_C"/>
    <property type="match status" value="1"/>
</dbReference>
<evidence type="ECO:0000256" key="3">
    <source>
        <dbReference type="ARBA" id="ARBA00023143"/>
    </source>
</evidence>
<dbReference type="InterPro" id="IPR019776">
    <property type="entry name" value="Flagellar_basal_body_rod_CS"/>
</dbReference>